<evidence type="ECO:0000313" key="2">
    <source>
        <dbReference type="Proteomes" id="UP000663914"/>
    </source>
</evidence>
<proteinExistence type="predicted"/>
<evidence type="ECO:0000313" key="1">
    <source>
        <dbReference type="EMBL" id="QTH17155.1"/>
    </source>
</evidence>
<name>A0A8B6UZ28_9PSED</name>
<protein>
    <recommendedName>
        <fullName evidence="3">Tail fiber protein</fullName>
    </recommendedName>
</protein>
<sequence length="443" mass="45287">MSIVSLNLGASENDGAGQNLRSGGQVINANFAELDQRTLTAQATADAAAGSAADAGAQASSAQAKADAAIPATQKGQPDGVATLDSSGVVPASQLPSYVDDVLEFASAAAFPVTGETGKIYVAINTNSQYRWSGSQYIQLSASPGSTDAVPEGAVNKYWTNARTIASVLTGLVTTNPAAVAAADSILAAIGKLQRQITDAVTSLSNKAAKGVNSDITSLSGLTTALSVAQGGTGATTLAGAQAALGINTVTNLGSSTDLNTVQYTGISIQQLNSSATPALNYPVAKAGSLYSGNIGLITTHIYVTYDGGDIYSRSRYSTTWYPWQKVSPDIGFAYVYPNGGTQATPASVTVNSRYEVANPFPGYEVIAIAEIQIAGKWGDAGWFYSSGGYGTKAAQLDVNTLVVQTGNSRIGYSSPGSGDPFGQTNTGLTTAPCRIKVWRVKG</sequence>
<reference evidence="1" key="2">
    <citation type="submission" date="2021-03" db="EMBL/GenBank/DDBJ databases">
        <authorList>
            <person name="Valentovich L.N."/>
            <person name="Akhremchuk A.E."/>
            <person name="Miamin V.E."/>
        </authorList>
    </citation>
    <scope>NUCLEOTIDE SEQUENCE</scope>
    <source>
        <strain evidence="1">3prime</strain>
    </source>
</reference>
<dbReference type="Proteomes" id="UP000663914">
    <property type="component" value="Chromosome"/>
</dbReference>
<dbReference type="EMBL" id="CP072011">
    <property type="protein sequence ID" value="QTH17155.1"/>
    <property type="molecule type" value="Genomic_DNA"/>
</dbReference>
<dbReference type="AlphaFoldDB" id="A0A8B6UZ28"/>
<gene>
    <name evidence="1" type="ORF">C4C32_17920</name>
</gene>
<dbReference type="RefSeq" id="WP_208555797.1">
    <property type="nucleotide sequence ID" value="NZ_CP072011.1"/>
</dbReference>
<evidence type="ECO:0008006" key="3">
    <source>
        <dbReference type="Google" id="ProtNLM"/>
    </source>
</evidence>
<dbReference type="CDD" id="cd19958">
    <property type="entry name" value="pyocin_knob"/>
    <property type="match status" value="1"/>
</dbReference>
<accession>A0A8B6UZ28</accession>
<organism evidence="1 2">
    <name type="scientific">Pseudomonas corrugata</name>
    <dbReference type="NCBI Taxonomy" id="47879"/>
    <lineage>
        <taxon>Bacteria</taxon>
        <taxon>Pseudomonadati</taxon>
        <taxon>Pseudomonadota</taxon>
        <taxon>Gammaproteobacteria</taxon>
        <taxon>Pseudomonadales</taxon>
        <taxon>Pseudomonadaceae</taxon>
        <taxon>Pseudomonas</taxon>
    </lineage>
</organism>
<reference evidence="1" key="1">
    <citation type="book" date="2019" name="MICROBIAL BIOTECHNOLOGY" publisher="Unknown Publisher">
        <title>Optimization of recombineering for directed mutagenesis of bacteria Pseudomonas corrugata 3'.</title>
        <authorList>
            <person name="Buinitskaja S.V."/>
            <person name="Pilipenok N."/>
            <person name="Valentovich L.N."/>
        </authorList>
    </citation>
    <scope>NUCLEOTIDE SEQUENCE</scope>
    <source>
        <strain evidence="1">3prime</strain>
    </source>
</reference>